<sequence length="504" mass="56650">MDQQINGIKIHTTESSPDRKMTKKIEAHIVNVDSKVDFLNDYHQDHQIQKPNKWRHRIKILSLISILFIFLLGSLLFSNYLLAHQTGDAFSASLSKINLWEQLARLIGVDESVAEPRDRINFLLMGMGGSGQEGPFLTDTIILASIKPSTMQTSLISIPRDLAVRYSDNYYPKINELYTIGWKSNVKEPGAFAANVIAENFDTMIDYYVVVDFNGLLEIVDLLGGLTIDVETSFIDHQYPAPEFEYQTIEFIAGVQTMDGDQVLQYTRSRHGNNGEGSDFARSKRQQKVLFALKEKILTYYTFFNPYKITKLYNLFSKYIETNIGIKEAVSLYDLFSEIDPAGAVQVTLDDAPTGLLTSAITEEGAYILKPKGGFETLREMINNIFDSNETKAENATVQVQNGSLTAGLAFTVTQQLRQYGVSVSGFKNAATQDYQRTIIYDLSDGQMPLTSALLQDVLKDALITTNIPSHLQTPEEEPALDFIVILGQDIDYHNNLDIIDDRL</sequence>
<feature type="region of interest" description="Disordered" evidence="2">
    <location>
        <begin position="1"/>
        <end position="20"/>
    </location>
</feature>
<dbReference type="Pfam" id="PF03816">
    <property type="entry name" value="LytR_cpsA_psr"/>
    <property type="match status" value="1"/>
</dbReference>
<reference evidence="7" key="1">
    <citation type="submission" date="2017-09" db="EMBL/GenBank/DDBJ databases">
        <title>Depth-based differentiation of microbial function through sediment-hosted aquifers and enrichment of novel symbionts in the deep terrestrial subsurface.</title>
        <authorList>
            <person name="Probst A.J."/>
            <person name="Ladd B."/>
            <person name="Jarett J.K."/>
            <person name="Geller-Mcgrath D.E."/>
            <person name="Sieber C.M.K."/>
            <person name="Emerson J.B."/>
            <person name="Anantharaman K."/>
            <person name="Thomas B.C."/>
            <person name="Malmstrom R."/>
            <person name="Stieglmeier M."/>
            <person name="Klingl A."/>
            <person name="Woyke T."/>
            <person name="Ryan C.M."/>
            <person name="Banfield J.F."/>
        </authorList>
    </citation>
    <scope>NUCLEOTIDE SEQUENCE [LARGE SCALE GENOMIC DNA]</scope>
</reference>
<organism evidence="6 7">
    <name type="scientific">Candidatus Komeilibacteria bacterium CG_4_10_14_0_8_um_filter_37_78</name>
    <dbReference type="NCBI Taxonomy" id="1974471"/>
    <lineage>
        <taxon>Bacteria</taxon>
        <taxon>Candidatus Komeiliibacteriota</taxon>
    </lineage>
</organism>
<dbReference type="EMBL" id="PFMC01000018">
    <property type="protein sequence ID" value="PIY95288.1"/>
    <property type="molecule type" value="Genomic_DNA"/>
</dbReference>
<dbReference type="NCBIfam" id="TIGR00350">
    <property type="entry name" value="lytR_cpsA_psr"/>
    <property type="match status" value="1"/>
</dbReference>
<evidence type="ECO:0000313" key="6">
    <source>
        <dbReference type="EMBL" id="PIY95288.1"/>
    </source>
</evidence>
<gene>
    <name evidence="6" type="ORF">COY67_00725</name>
</gene>
<keyword evidence="3" id="KW-1133">Transmembrane helix</keyword>
<name>A0A2M7REW2_9BACT</name>
<evidence type="ECO:0008006" key="8">
    <source>
        <dbReference type="Google" id="ProtNLM"/>
    </source>
</evidence>
<evidence type="ECO:0000256" key="2">
    <source>
        <dbReference type="SAM" id="MobiDB-lite"/>
    </source>
</evidence>
<keyword evidence="3" id="KW-0472">Membrane</keyword>
<dbReference type="Gene3D" id="3.30.70.2390">
    <property type="match status" value="1"/>
</dbReference>
<proteinExistence type="inferred from homology"/>
<dbReference type="Pfam" id="PF13399">
    <property type="entry name" value="LytR_C"/>
    <property type="match status" value="1"/>
</dbReference>
<evidence type="ECO:0000256" key="1">
    <source>
        <dbReference type="ARBA" id="ARBA00006068"/>
    </source>
</evidence>
<protein>
    <recommendedName>
        <fullName evidence="8">Cell envelope-related transcriptional attenuator domain-containing protein</fullName>
    </recommendedName>
</protein>
<feature type="domain" description="LytR/CpsA/Psr regulator C-terminal" evidence="5">
    <location>
        <begin position="396"/>
        <end position="490"/>
    </location>
</feature>
<evidence type="ECO:0000259" key="4">
    <source>
        <dbReference type="Pfam" id="PF03816"/>
    </source>
</evidence>
<evidence type="ECO:0000256" key="3">
    <source>
        <dbReference type="SAM" id="Phobius"/>
    </source>
</evidence>
<accession>A0A2M7REW2</accession>
<comment type="similarity">
    <text evidence="1">Belongs to the LytR/CpsA/Psr (LCP) family.</text>
</comment>
<feature type="domain" description="Cell envelope-related transcriptional attenuator" evidence="4">
    <location>
        <begin position="138"/>
        <end position="297"/>
    </location>
</feature>
<comment type="caution">
    <text evidence="6">The sequence shown here is derived from an EMBL/GenBank/DDBJ whole genome shotgun (WGS) entry which is preliminary data.</text>
</comment>
<dbReference type="PANTHER" id="PTHR33392:SF6">
    <property type="entry name" value="POLYISOPRENYL-TEICHOIC ACID--PEPTIDOGLYCAN TEICHOIC ACID TRANSFERASE TAGU"/>
    <property type="match status" value="1"/>
</dbReference>
<dbReference type="AlphaFoldDB" id="A0A2M7REW2"/>
<dbReference type="InterPro" id="IPR050922">
    <property type="entry name" value="LytR/CpsA/Psr_CW_biosynth"/>
</dbReference>
<dbReference type="Proteomes" id="UP000228689">
    <property type="component" value="Unassembled WGS sequence"/>
</dbReference>
<dbReference type="InterPro" id="IPR004474">
    <property type="entry name" value="LytR_CpsA_psr"/>
</dbReference>
<evidence type="ECO:0000259" key="5">
    <source>
        <dbReference type="Pfam" id="PF13399"/>
    </source>
</evidence>
<dbReference type="Gene3D" id="3.40.630.190">
    <property type="entry name" value="LCP protein"/>
    <property type="match status" value="1"/>
</dbReference>
<dbReference type="InterPro" id="IPR027381">
    <property type="entry name" value="LytR/CpsA/Psr_C"/>
</dbReference>
<feature type="transmembrane region" description="Helical" evidence="3">
    <location>
        <begin position="60"/>
        <end position="82"/>
    </location>
</feature>
<dbReference type="PANTHER" id="PTHR33392">
    <property type="entry name" value="POLYISOPRENYL-TEICHOIC ACID--PEPTIDOGLYCAN TEICHOIC ACID TRANSFERASE TAGU"/>
    <property type="match status" value="1"/>
</dbReference>
<evidence type="ECO:0000313" key="7">
    <source>
        <dbReference type="Proteomes" id="UP000228689"/>
    </source>
</evidence>
<keyword evidence="3" id="KW-0812">Transmembrane</keyword>